<evidence type="ECO:0000256" key="3">
    <source>
        <dbReference type="ARBA" id="ARBA00007737"/>
    </source>
</evidence>
<keyword evidence="4" id="KW-0328">Glycosyltransferase</keyword>
<evidence type="ECO:0000256" key="10">
    <source>
        <dbReference type="ARBA" id="ARBA00023180"/>
    </source>
</evidence>
<dbReference type="Proteomes" id="UP000236161">
    <property type="component" value="Unassembled WGS sequence"/>
</dbReference>
<dbReference type="CDD" id="cd11299">
    <property type="entry name" value="O-FucT_plant"/>
    <property type="match status" value="1"/>
</dbReference>
<dbReference type="EMBL" id="KZ452037">
    <property type="protein sequence ID" value="PKA49523.1"/>
    <property type="molecule type" value="Genomic_DNA"/>
</dbReference>
<name>A0A2I0A1Y1_9ASPA</name>
<gene>
    <name evidence="14" type="ORF">AXF42_Ash004063</name>
</gene>
<dbReference type="PANTHER" id="PTHR31741:SF1">
    <property type="entry name" value="O-FUCOSYLTRANSFERASE 7"/>
    <property type="match status" value="1"/>
</dbReference>
<dbReference type="InterPro" id="IPR024709">
    <property type="entry name" value="FucosylTrfase_pln"/>
</dbReference>
<evidence type="ECO:0000256" key="1">
    <source>
        <dbReference type="ARBA" id="ARBA00004606"/>
    </source>
</evidence>
<evidence type="ECO:0000256" key="5">
    <source>
        <dbReference type="ARBA" id="ARBA00022679"/>
    </source>
</evidence>
<dbReference type="OrthoDB" id="2012966at2759"/>
<protein>
    <recommendedName>
        <fullName evidence="13">O-fucosyltransferase family protein</fullName>
    </recommendedName>
</protein>
<accession>A0A2I0A1Y1</accession>
<dbReference type="GO" id="GO:0016020">
    <property type="term" value="C:membrane"/>
    <property type="evidence" value="ECO:0007669"/>
    <property type="project" value="UniProtKB-SubCell"/>
</dbReference>
<dbReference type="AlphaFoldDB" id="A0A2I0A1Y1"/>
<keyword evidence="7" id="KW-0735">Signal-anchor</keyword>
<keyword evidence="9" id="KW-0472">Membrane</keyword>
<keyword evidence="6" id="KW-0812">Transmembrane</keyword>
<evidence type="ECO:0000256" key="13">
    <source>
        <dbReference type="ARBA" id="ARBA00030350"/>
    </source>
</evidence>
<dbReference type="STRING" id="1088818.A0A2I0A1Y1"/>
<evidence type="ECO:0000313" key="15">
    <source>
        <dbReference type="Proteomes" id="UP000236161"/>
    </source>
</evidence>
<evidence type="ECO:0000256" key="9">
    <source>
        <dbReference type="ARBA" id="ARBA00023136"/>
    </source>
</evidence>
<dbReference type="GO" id="GO:0005737">
    <property type="term" value="C:cytoplasm"/>
    <property type="evidence" value="ECO:0007669"/>
    <property type="project" value="TreeGrafter"/>
</dbReference>
<evidence type="ECO:0000256" key="4">
    <source>
        <dbReference type="ARBA" id="ARBA00022676"/>
    </source>
</evidence>
<keyword evidence="10" id="KW-0325">Glycoprotein</keyword>
<comment type="pathway">
    <text evidence="2">Glycan metabolism.</text>
</comment>
<evidence type="ECO:0000256" key="7">
    <source>
        <dbReference type="ARBA" id="ARBA00022968"/>
    </source>
</evidence>
<comment type="subcellular location">
    <subcellularLocation>
        <location evidence="1">Membrane</location>
        <topology evidence="1">Single-pass type II membrane protein</topology>
    </subcellularLocation>
</comment>
<sequence length="582" mass="65800">MARRRIRPSSLGALRRWLTCGIMAIGVGVLLAAHVLPPATVPALPDPFGLLKVHFGLSLPQGPQIGFRSWDRELGWTEELEPRRRTKLSSSPSRIRKVDSLNGTMELKQLWKAPSSRDFVQCVAPSPSYSRTAILVLLSPGESRGYLVVQTNGGLNQMRAGICDMVAVARIINATLVIPKLDKRSFWQDSSNFSDIFDKNHFIQALANDVHIVKKLPKEFKTANKALKHFISWSGIDYYQDEISQLWDNYKVIQAAKSDSRLANNNLPINIQRLRCRAFYDALRFAPHIVSFGKLLVQRMRSFGRYIALHLRYEKDMLAFTGCTENTSYWKVKDIDSEEQRSKGYCPLTPKEVGIFLSALGFPSNTPIYIASGEIYGGDSRIFELKDRFPLLMSKETLASAVELEPFIHHASQMAAIDYIVSVESDVFVPSYAGNMARAVAGHRRFLGHRKTITPDRKALVHLFDKINLGKLREGKKFSGMVMEIHRRLYEFLRPLFSPFLSSSSLSALSQLFEMDFTDPVLPVYPIQYHLQGSPRKRKGPISGTKGKDRFRSEEAFYENPIPDCLCRQGSLNGRTEHALTL</sequence>
<evidence type="ECO:0000256" key="8">
    <source>
        <dbReference type="ARBA" id="ARBA00022989"/>
    </source>
</evidence>
<keyword evidence="5" id="KW-0808">Transferase</keyword>
<reference evidence="14 15" key="1">
    <citation type="journal article" date="2017" name="Nature">
        <title>The Apostasia genome and the evolution of orchids.</title>
        <authorList>
            <person name="Zhang G.Q."/>
            <person name="Liu K.W."/>
            <person name="Li Z."/>
            <person name="Lohaus R."/>
            <person name="Hsiao Y.Y."/>
            <person name="Niu S.C."/>
            <person name="Wang J.Y."/>
            <person name="Lin Y.C."/>
            <person name="Xu Q."/>
            <person name="Chen L.J."/>
            <person name="Yoshida K."/>
            <person name="Fujiwara S."/>
            <person name="Wang Z.W."/>
            <person name="Zhang Y.Q."/>
            <person name="Mitsuda N."/>
            <person name="Wang M."/>
            <person name="Liu G.H."/>
            <person name="Pecoraro L."/>
            <person name="Huang H.X."/>
            <person name="Xiao X.J."/>
            <person name="Lin M."/>
            <person name="Wu X.Y."/>
            <person name="Wu W.L."/>
            <person name="Chen Y.Y."/>
            <person name="Chang S.B."/>
            <person name="Sakamoto S."/>
            <person name="Ohme-Takagi M."/>
            <person name="Yagi M."/>
            <person name="Zeng S.J."/>
            <person name="Shen C.Y."/>
            <person name="Yeh C.M."/>
            <person name="Luo Y.B."/>
            <person name="Tsai W.C."/>
            <person name="Van de Peer Y."/>
            <person name="Liu Z.J."/>
        </authorList>
    </citation>
    <scope>NUCLEOTIDE SEQUENCE [LARGE SCALE GENOMIC DNA]</scope>
    <source>
        <strain evidence="15">cv. Shenzhen</strain>
        <tissue evidence="14">Stem</tissue>
    </source>
</reference>
<evidence type="ECO:0000256" key="6">
    <source>
        <dbReference type="ARBA" id="ARBA00022692"/>
    </source>
</evidence>
<evidence type="ECO:0000256" key="2">
    <source>
        <dbReference type="ARBA" id="ARBA00004881"/>
    </source>
</evidence>
<keyword evidence="12" id="KW-0119">Carbohydrate metabolism</keyword>
<keyword evidence="15" id="KW-1185">Reference proteome</keyword>
<dbReference type="InterPro" id="IPR019378">
    <property type="entry name" value="GDP-Fuc_O-FucTrfase"/>
</dbReference>
<organism evidence="14 15">
    <name type="scientific">Apostasia shenzhenica</name>
    <dbReference type="NCBI Taxonomy" id="1088818"/>
    <lineage>
        <taxon>Eukaryota</taxon>
        <taxon>Viridiplantae</taxon>
        <taxon>Streptophyta</taxon>
        <taxon>Embryophyta</taxon>
        <taxon>Tracheophyta</taxon>
        <taxon>Spermatophyta</taxon>
        <taxon>Magnoliopsida</taxon>
        <taxon>Liliopsida</taxon>
        <taxon>Asparagales</taxon>
        <taxon>Orchidaceae</taxon>
        <taxon>Apostasioideae</taxon>
        <taxon>Apostasia</taxon>
    </lineage>
</organism>
<comment type="similarity">
    <text evidence="3">Belongs to the glycosyltransferase GT106 family.</text>
</comment>
<keyword evidence="11" id="KW-0294">Fucose metabolism</keyword>
<dbReference type="GO" id="GO:0016757">
    <property type="term" value="F:glycosyltransferase activity"/>
    <property type="evidence" value="ECO:0007669"/>
    <property type="project" value="UniProtKB-KW"/>
</dbReference>
<evidence type="ECO:0000313" key="14">
    <source>
        <dbReference type="EMBL" id="PKA49523.1"/>
    </source>
</evidence>
<evidence type="ECO:0000256" key="12">
    <source>
        <dbReference type="ARBA" id="ARBA00023277"/>
    </source>
</evidence>
<dbReference type="PANTHER" id="PTHR31741">
    <property type="entry name" value="OS02G0726500 PROTEIN-RELATED"/>
    <property type="match status" value="1"/>
</dbReference>
<dbReference type="Pfam" id="PF10250">
    <property type="entry name" value="O-FucT"/>
    <property type="match status" value="1"/>
</dbReference>
<proteinExistence type="inferred from homology"/>
<dbReference type="GO" id="GO:0006004">
    <property type="term" value="P:fucose metabolic process"/>
    <property type="evidence" value="ECO:0007669"/>
    <property type="project" value="UniProtKB-KW"/>
</dbReference>
<dbReference type="FunFam" id="3.40.50.11350:FF:000011">
    <property type="entry name" value="O-fucosyltransferase 28"/>
    <property type="match status" value="1"/>
</dbReference>
<keyword evidence="8" id="KW-1133">Transmembrane helix</keyword>
<evidence type="ECO:0000256" key="11">
    <source>
        <dbReference type="ARBA" id="ARBA00023253"/>
    </source>
</evidence>